<proteinExistence type="predicted"/>
<name>A0A1H9PQS8_9LACT</name>
<dbReference type="AlphaFoldDB" id="A0A1H9PQS8"/>
<organism evidence="1 2">
    <name type="scientific">Granulicatella balaenopterae</name>
    <dbReference type="NCBI Taxonomy" id="137733"/>
    <lineage>
        <taxon>Bacteria</taxon>
        <taxon>Bacillati</taxon>
        <taxon>Bacillota</taxon>
        <taxon>Bacilli</taxon>
        <taxon>Lactobacillales</taxon>
        <taxon>Carnobacteriaceae</taxon>
        <taxon>Granulicatella</taxon>
    </lineage>
</organism>
<reference evidence="1 2" key="1">
    <citation type="submission" date="2016-10" db="EMBL/GenBank/DDBJ databases">
        <authorList>
            <person name="de Groot N.N."/>
        </authorList>
    </citation>
    <scope>NUCLEOTIDE SEQUENCE [LARGE SCALE GENOMIC DNA]</scope>
    <source>
        <strain evidence="1 2">DSM 15827</strain>
    </source>
</reference>
<dbReference type="EMBL" id="FOGF01000066">
    <property type="protein sequence ID" value="SER50149.1"/>
    <property type="molecule type" value="Genomic_DNA"/>
</dbReference>
<dbReference type="Pfam" id="PF06279">
    <property type="entry name" value="DUF1033"/>
    <property type="match status" value="1"/>
</dbReference>
<evidence type="ECO:0000313" key="2">
    <source>
        <dbReference type="Proteomes" id="UP000198556"/>
    </source>
</evidence>
<sequence>MFQVKVMRGYSEPWWFFEDWQEDVINSQSYQGLATAKIAFNQLKEEYKVQFDHMKAKNNYCIAFWNDNDIEFCEECDDDVQIFTGILIVDQNNQLVIEKEVGEKSVKES</sequence>
<dbReference type="InterPro" id="IPR010434">
    <property type="entry name" value="DUF1033"/>
</dbReference>
<keyword evidence="2" id="KW-1185">Reference proteome</keyword>
<protein>
    <recommendedName>
        <fullName evidence="3">DUF1033 domain-containing protein</fullName>
    </recommendedName>
</protein>
<dbReference type="STRING" id="137733.SAMN05421767_1663"/>
<evidence type="ECO:0008006" key="3">
    <source>
        <dbReference type="Google" id="ProtNLM"/>
    </source>
</evidence>
<gene>
    <name evidence="1" type="ORF">SAMN05421767_1663</name>
</gene>
<dbReference type="Proteomes" id="UP000198556">
    <property type="component" value="Unassembled WGS sequence"/>
</dbReference>
<evidence type="ECO:0000313" key="1">
    <source>
        <dbReference type="EMBL" id="SER50149.1"/>
    </source>
</evidence>
<accession>A0A1H9PQS8</accession>